<keyword evidence="4" id="KW-1185">Reference proteome</keyword>
<accession>Q1IWH1</accession>
<dbReference type="Proteomes" id="UP000002431">
    <property type="component" value="Chromosome"/>
</dbReference>
<name>Q1IWH1_DEIGD</name>
<dbReference type="InterPro" id="IPR010131">
    <property type="entry name" value="MdtP/NodT-like"/>
</dbReference>
<dbReference type="HOGENOM" id="CLU_047374_0_0_0"/>
<evidence type="ECO:0000313" key="4">
    <source>
        <dbReference type="Proteomes" id="UP000002431"/>
    </source>
</evidence>
<dbReference type="AlphaFoldDB" id="Q1IWH1"/>
<dbReference type="Gene3D" id="1.20.1600.10">
    <property type="entry name" value="Outer membrane efflux proteins (OEP)"/>
    <property type="match status" value="1"/>
</dbReference>
<gene>
    <name evidence="3" type="ordered locus">Dgeo_2119</name>
</gene>
<evidence type="ECO:0000313" key="3">
    <source>
        <dbReference type="EMBL" id="ABF46413.1"/>
    </source>
</evidence>
<proteinExistence type="inferred from homology"/>
<dbReference type="PANTHER" id="PTHR30203:SF30">
    <property type="entry name" value="OUTER MEMBRANE PROTEIN-RELATED"/>
    <property type="match status" value="1"/>
</dbReference>
<protein>
    <submittedName>
        <fullName evidence="3">Outer membrane efflux protein</fullName>
    </submittedName>
</protein>
<organism evidence="3 4">
    <name type="scientific">Deinococcus geothermalis (strain DSM 11300 / CIP 105573 / AG-3a)</name>
    <dbReference type="NCBI Taxonomy" id="319795"/>
    <lineage>
        <taxon>Bacteria</taxon>
        <taxon>Thermotogati</taxon>
        <taxon>Deinococcota</taxon>
        <taxon>Deinococci</taxon>
        <taxon>Deinococcales</taxon>
        <taxon>Deinococcaceae</taxon>
        <taxon>Deinococcus</taxon>
    </lineage>
</organism>
<dbReference type="eggNOG" id="COG1538">
    <property type="taxonomic scope" value="Bacteria"/>
</dbReference>
<dbReference type="Pfam" id="PF02321">
    <property type="entry name" value="OEP"/>
    <property type="match status" value="2"/>
</dbReference>
<feature type="chain" id="PRO_5004191382" evidence="2">
    <location>
        <begin position="23"/>
        <end position="478"/>
    </location>
</feature>
<reference evidence="3" key="1">
    <citation type="submission" date="2006-04" db="EMBL/GenBank/DDBJ databases">
        <title>Complete sequence of chromosome of Deinococcus geothermalis DSM 11300.</title>
        <authorList>
            <consortium name="US DOE Joint Genome Institute"/>
            <person name="Copeland A."/>
            <person name="Lucas S."/>
            <person name="Lapidus A."/>
            <person name="Barry K."/>
            <person name="Detter J.C."/>
            <person name="Glavina del Rio T."/>
            <person name="Hammon N."/>
            <person name="Israni S."/>
            <person name="Dalin E."/>
            <person name="Tice H."/>
            <person name="Pitluck S."/>
            <person name="Brettin T."/>
            <person name="Bruce D."/>
            <person name="Han C."/>
            <person name="Tapia R."/>
            <person name="Saunders E."/>
            <person name="Gilna P."/>
            <person name="Schmutz J."/>
            <person name="Larimer F."/>
            <person name="Land M."/>
            <person name="Hauser L."/>
            <person name="Kyrpides N."/>
            <person name="Kim E."/>
            <person name="Daly M.J."/>
            <person name="Fredrickson J.K."/>
            <person name="Makarova K.S."/>
            <person name="Gaidamakova E.K."/>
            <person name="Zhai M."/>
            <person name="Richardson P."/>
        </authorList>
    </citation>
    <scope>NUCLEOTIDE SEQUENCE</scope>
    <source>
        <strain evidence="3">DSM 11300</strain>
    </source>
</reference>
<dbReference type="EMBL" id="CP000359">
    <property type="protein sequence ID" value="ABF46413.1"/>
    <property type="molecule type" value="Genomic_DNA"/>
</dbReference>
<keyword evidence="2" id="KW-0732">Signal</keyword>
<dbReference type="InterPro" id="IPR003423">
    <property type="entry name" value="OMP_efflux"/>
</dbReference>
<evidence type="ECO:0000256" key="2">
    <source>
        <dbReference type="SAM" id="SignalP"/>
    </source>
</evidence>
<dbReference type="KEGG" id="dge:Dgeo_2119"/>
<dbReference type="SUPFAM" id="SSF56954">
    <property type="entry name" value="Outer membrane efflux proteins (OEP)"/>
    <property type="match status" value="1"/>
</dbReference>
<comment type="similarity">
    <text evidence="1">Belongs to the outer membrane factor (OMF) (TC 1.B.17) family.</text>
</comment>
<dbReference type="PANTHER" id="PTHR30203">
    <property type="entry name" value="OUTER MEMBRANE CATION EFFLUX PROTEIN"/>
    <property type="match status" value="1"/>
</dbReference>
<dbReference type="STRING" id="319795.Dgeo_2119"/>
<evidence type="ECO:0000256" key="1">
    <source>
        <dbReference type="ARBA" id="ARBA00007613"/>
    </source>
</evidence>
<sequence length="478" mass="48664">MRSPPVLLLLLALLTPGAAAQAVPPAVQGAPAPASPARLTLANVLTRLRAGPGWRAADLQYRQAALTLERARVQAGLNVTVGADVGAVKIPLSTGDLTLNTTVNAQASASVLPWSPALEAVRSAERALASAAAELRATQQTLAVNAVQAYYAARNAAASLALADAQLALSQRQLAVAQAQRAAGVLTEEGLLARQDALADAQAAQRQARTNVDLAARGLANLLGQSVTLPADAEAFGPLPPVPQSPSSAEALVTRALATRPEVARAQNDLADAQAQLRAAQRDARLPDLTASVQYGQLAATQAETGRVVGGSLNVKTGVLAGQVSLPLRDPGERPSGLALSLSGSFSVIGGGKGPALAAAEVSVALAQAALESARQSVDLEVRQRSADLQTALDTLASQRGALARAQAALVSTQARLAAGLATELDVQAAQLNVMQTQLAVDNATVQAHLASLRLGQATGELDPTLLILTPPAPEARP</sequence>
<feature type="signal peptide" evidence="2">
    <location>
        <begin position="1"/>
        <end position="22"/>
    </location>
</feature>
<dbReference type="GO" id="GO:0015562">
    <property type="term" value="F:efflux transmembrane transporter activity"/>
    <property type="evidence" value="ECO:0007669"/>
    <property type="project" value="InterPro"/>
</dbReference>